<comment type="similarity">
    <text evidence="1">Belongs to the glycosyltransferase group 1 family. Glycosyltransferase 4 subfamily.</text>
</comment>
<organism evidence="9 10">
    <name type="scientific">Eiseniibacteriota bacterium</name>
    <dbReference type="NCBI Taxonomy" id="2212470"/>
    <lineage>
        <taxon>Bacteria</taxon>
        <taxon>Candidatus Eiseniibacteriota</taxon>
    </lineage>
</organism>
<reference evidence="9" key="1">
    <citation type="submission" date="2020-04" db="EMBL/GenBank/DDBJ databases">
        <authorList>
            <person name="Zhang T."/>
        </authorList>
    </citation>
    <scope>NUCLEOTIDE SEQUENCE</scope>
    <source>
        <strain evidence="9">HKST-UBA02</strain>
    </source>
</reference>
<dbReference type="EMBL" id="JAGQHS010000008">
    <property type="protein sequence ID" value="MCA9754731.1"/>
    <property type="molecule type" value="Genomic_DNA"/>
</dbReference>
<feature type="domain" description="tRNA-queuosine alpha-mannosyltransferase N-terminal" evidence="8">
    <location>
        <begin position="14"/>
        <end position="208"/>
    </location>
</feature>
<accession>A0A956SBT8</accession>
<dbReference type="Gene3D" id="3.40.50.2000">
    <property type="entry name" value="Glycogen Phosphorylase B"/>
    <property type="match status" value="2"/>
</dbReference>
<reference evidence="9" key="2">
    <citation type="journal article" date="2021" name="Microbiome">
        <title>Successional dynamics and alternative stable states in a saline activated sludge microbial community over 9 years.</title>
        <authorList>
            <person name="Wang Y."/>
            <person name="Ye J."/>
            <person name="Ju F."/>
            <person name="Liu L."/>
            <person name="Boyd J.A."/>
            <person name="Deng Y."/>
            <person name="Parks D.H."/>
            <person name="Jiang X."/>
            <person name="Yin X."/>
            <person name="Woodcroft B.J."/>
            <person name="Tyson G.W."/>
            <person name="Hugenholtz P."/>
            <person name="Polz M.F."/>
            <person name="Zhang T."/>
        </authorList>
    </citation>
    <scope>NUCLEOTIDE SEQUENCE</scope>
    <source>
        <strain evidence="9">HKST-UBA02</strain>
    </source>
</reference>
<evidence type="ECO:0000256" key="3">
    <source>
        <dbReference type="ARBA" id="ARBA00022679"/>
    </source>
</evidence>
<protein>
    <recommendedName>
        <fullName evidence="5">tRNA-queuosine alpha-mannosyltransferase</fullName>
        <ecNumber evidence="4">2.4.1.110</ecNumber>
    </recommendedName>
</protein>
<dbReference type="Pfam" id="PF00534">
    <property type="entry name" value="Glycos_transf_1"/>
    <property type="match status" value="1"/>
</dbReference>
<evidence type="ECO:0000313" key="10">
    <source>
        <dbReference type="Proteomes" id="UP000739538"/>
    </source>
</evidence>
<name>A0A956SBT8_UNCEI</name>
<evidence type="ECO:0000256" key="6">
    <source>
        <dbReference type="ARBA" id="ARBA00048439"/>
    </source>
</evidence>
<keyword evidence="2" id="KW-0328">Glycosyltransferase</keyword>
<feature type="domain" description="Glycosyl transferase family 1" evidence="7">
    <location>
        <begin position="233"/>
        <end position="347"/>
    </location>
</feature>
<evidence type="ECO:0000259" key="8">
    <source>
        <dbReference type="Pfam" id="PF12038"/>
    </source>
</evidence>
<proteinExistence type="inferred from homology"/>
<dbReference type="Proteomes" id="UP000739538">
    <property type="component" value="Unassembled WGS sequence"/>
</dbReference>
<dbReference type="InterPro" id="IPR022701">
    <property type="entry name" value="QTMAN_N"/>
</dbReference>
<dbReference type="EC" id="2.4.1.110" evidence="4"/>
<keyword evidence="3" id="KW-0808">Transferase</keyword>
<evidence type="ECO:0000256" key="1">
    <source>
        <dbReference type="ARBA" id="ARBA00009481"/>
    </source>
</evidence>
<dbReference type="GO" id="GO:0016438">
    <property type="term" value="F:tRNA-queuosine(34) beta-mannosyltransferase activity"/>
    <property type="evidence" value="ECO:0007669"/>
    <property type="project" value="UniProtKB-EC"/>
</dbReference>
<evidence type="ECO:0000256" key="5">
    <source>
        <dbReference type="ARBA" id="ARBA00044539"/>
    </source>
</evidence>
<comment type="caution">
    <text evidence="9">The sequence shown here is derived from an EMBL/GenBank/DDBJ whole genome shotgun (WGS) entry which is preliminary data.</text>
</comment>
<dbReference type="PANTHER" id="PTHR13615:SF3">
    <property type="entry name" value="GLYCOSYLTRANSFERASE-LIKE DOMAIN-CONTAINING PROTEIN 1"/>
    <property type="match status" value="1"/>
</dbReference>
<dbReference type="InterPro" id="IPR001296">
    <property type="entry name" value="Glyco_trans_1"/>
</dbReference>
<dbReference type="AlphaFoldDB" id="A0A956SBT8"/>
<evidence type="ECO:0000313" key="9">
    <source>
        <dbReference type="EMBL" id="MCA9754731.1"/>
    </source>
</evidence>
<gene>
    <name evidence="9" type="ORF">KDA27_02940</name>
</gene>
<dbReference type="SUPFAM" id="SSF53756">
    <property type="entry name" value="UDP-Glycosyltransferase/glycogen phosphorylase"/>
    <property type="match status" value="1"/>
</dbReference>
<dbReference type="PANTHER" id="PTHR13615">
    <property type="entry name" value="GLYCOSYLTRANSFERASE-LIKE 1"/>
    <property type="match status" value="1"/>
</dbReference>
<evidence type="ECO:0000256" key="4">
    <source>
        <dbReference type="ARBA" id="ARBA00044517"/>
    </source>
</evidence>
<evidence type="ECO:0000259" key="7">
    <source>
        <dbReference type="Pfam" id="PF00534"/>
    </source>
</evidence>
<sequence>MAGGSRLRYNGRMQIVLLSPYHGGSHRAWAEGWAARSRHRIEILSLPDQFWKWRLHGGAVRLADLYMEMFAGEAGGDRRAAEASASHAVDLIVATDMLDLTTFLALTRTRTAGVPVLLYAHENQWTYPLPTDPGTGPMRRQKGERDRHYAWVNVSSMLAADRISFNSSFHRNEFLAALPAFLNHYPDEKDPAWIDRIAARSSVLPLGIDFARLGAAQPGPAATDSGDDRLVPLVLWNHRWEYDKDPETFFRAVDALAERGVPFRLAVCGACTRTHTPEFDAAKSRHEGRILHWGEADSQTYAALLRAADVVVSTAIHEFFGLSVCEAVYCGAAPVLPRRLSYPELIPEHLHEDVLYDDFGQLVDRLHARVSTKLDPRVRAELRSAMARHDWSRRASEYDDQVEVWFPRPASPRR</sequence>
<dbReference type="InterPro" id="IPR051862">
    <property type="entry name" value="GT-like_domain_containing_1"/>
</dbReference>
<dbReference type="Pfam" id="PF12038">
    <property type="entry name" value="QTMAN_N"/>
    <property type="match status" value="1"/>
</dbReference>
<comment type="catalytic activity">
    <reaction evidence="6">
        <text>queuosine(34) in tRNA(Asp) + GDP-alpha-D-mannose = O-4''-alpha-D-mannosylqueuosine(34) in tRNA(Asp) + GDP + H(+)</text>
        <dbReference type="Rhea" id="RHEA:12885"/>
        <dbReference type="Rhea" id="RHEA-COMP:18572"/>
        <dbReference type="Rhea" id="RHEA-COMP:18581"/>
        <dbReference type="ChEBI" id="CHEBI:15378"/>
        <dbReference type="ChEBI" id="CHEBI:57527"/>
        <dbReference type="ChEBI" id="CHEBI:58189"/>
        <dbReference type="ChEBI" id="CHEBI:194431"/>
        <dbReference type="ChEBI" id="CHEBI:194442"/>
        <dbReference type="EC" id="2.4.1.110"/>
    </reaction>
    <physiologicalReaction direction="left-to-right" evidence="6">
        <dbReference type="Rhea" id="RHEA:12886"/>
    </physiologicalReaction>
</comment>
<evidence type="ECO:0000256" key="2">
    <source>
        <dbReference type="ARBA" id="ARBA00022676"/>
    </source>
</evidence>